<dbReference type="Gene3D" id="3.40.50.920">
    <property type="match status" value="1"/>
</dbReference>
<dbReference type="RefSeq" id="WP_095087878.1">
    <property type="nucleotide sequence ID" value="NZ_BMDM01000002.1"/>
</dbReference>
<sequence>MPKLSYLDAINQAMDQAMNKDDSVFVIGEDVGLKGGVFGATKNLHSKYGEGRVIDSPLAESNIVGASIGAAMLGKRPVAEIQFAEYILPATNQIINEAAKVRYRSNNDWDCPLTIRSPFGGGIHGALYHSQSIESIFCSTPGLRVVIPSNPYDAKGLLLAAIEDNDPVLYFEHKKAYRLLKEEVPEEYYTVPLDKADVKREGTDITVFTYGLCVNYALQAAEILATDDIDVEVVDLRSLYPLDKETIIERAKKTGKVLLVTEDNLEGSVMSEVSAIIAEHCLFDLDAPIARLAGPDVPAMPFSPPMEDFFMMNPEKIEQKMRALAEF</sequence>
<comment type="catalytic activity">
    <reaction evidence="9">
        <text>N(6)-[(R)-lipoyl]-L-lysyl-[protein] + pyruvate + H(+) = N(6)-[(R)-S(8)-acetyldihydrolipoyl]-L-lysyl-[protein] + CO2</text>
        <dbReference type="Rhea" id="RHEA:19189"/>
        <dbReference type="Rhea" id="RHEA-COMP:10474"/>
        <dbReference type="Rhea" id="RHEA-COMP:10478"/>
        <dbReference type="ChEBI" id="CHEBI:15361"/>
        <dbReference type="ChEBI" id="CHEBI:15378"/>
        <dbReference type="ChEBI" id="CHEBI:16526"/>
        <dbReference type="ChEBI" id="CHEBI:83099"/>
        <dbReference type="ChEBI" id="CHEBI:83111"/>
        <dbReference type="EC" id="1.2.4.1"/>
    </reaction>
</comment>
<evidence type="ECO:0000256" key="9">
    <source>
        <dbReference type="ARBA" id="ARBA00051231"/>
    </source>
</evidence>
<dbReference type="GO" id="GO:0004739">
    <property type="term" value="F:pyruvate dehydrogenase (acetyl-transferring) activity"/>
    <property type="evidence" value="ECO:0007669"/>
    <property type="project" value="UniProtKB-EC"/>
</dbReference>
<dbReference type="Pfam" id="PF02779">
    <property type="entry name" value="Transket_pyr"/>
    <property type="match status" value="1"/>
</dbReference>
<dbReference type="KEGG" id="sste:SAMEA4384403_1264"/>
<evidence type="ECO:0000259" key="10">
    <source>
        <dbReference type="SMART" id="SM00861"/>
    </source>
</evidence>
<dbReference type="SUPFAM" id="SSF52518">
    <property type="entry name" value="Thiamin diphosphate-binding fold (THDP-binding)"/>
    <property type="match status" value="1"/>
</dbReference>
<comment type="function">
    <text evidence="8">The pyruvate dehydrogenase complex catalyzes the overall conversion of pyruvate to acetyl-CoA and CO(2). It contains multiple copies of three enzymatic components: pyruvate dehydrogenase (E1), dihydrolipoamide acetyltransferase (E2) and lipoamide dehydrogenase (E3).</text>
</comment>
<keyword evidence="7" id="KW-0670">Pyruvate</keyword>
<evidence type="ECO:0000256" key="8">
    <source>
        <dbReference type="ARBA" id="ARBA00025211"/>
    </source>
</evidence>
<dbReference type="AlphaFoldDB" id="A0A239Z6R7"/>
<evidence type="ECO:0000256" key="4">
    <source>
        <dbReference type="ARBA" id="ARBA00016138"/>
    </source>
</evidence>
<evidence type="ECO:0000256" key="3">
    <source>
        <dbReference type="ARBA" id="ARBA00012281"/>
    </source>
</evidence>
<dbReference type="InterPro" id="IPR009014">
    <property type="entry name" value="Transketo_C/PFOR_II"/>
</dbReference>
<evidence type="ECO:0000256" key="7">
    <source>
        <dbReference type="ARBA" id="ARBA00023317"/>
    </source>
</evidence>
<dbReference type="SMART" id="SM00861">
    <property type="entry name" value="Transket_pyr"/>
    <property type="match status" value="1"/>
</dbReference>
<dbReference type="FunFam" id="3.40.50.970:FF:000001">
    <property type="entry name" value="Pyruvate dehydrogenase E1 beta subunit"/>
    <property type="match status" value="1"/>
</dbReference>
<dbReference type="OrthoDB" id="9771835at2"/>
<protein>
    <recommendedName>
        <fullName evidence="4">Pyruvate dehydrogenase E1 component subunit beta</fullName>
        <ecNumber evidence="3">1.2.4.1</ecNumber>
    </recommendedName>
</protein>
<dbReference type="Pfam" id="PF02780">
    <property type="entry name" value="Transketolase_C"/>
    <property type="match status" value="1"/>
</dbReference>
<dbReference type="Proteomes" id="UP000242084">
    <property type="component" value="Chromosome 1"/>
</dbReference>
<evidence type="ECO:0000256" key="2">
    <source>
        <dbReference type="ARBA" id="ARBA00011870"/>
    </source>
</evidence>
<keyword evidence="12" id="KW-1185">Reference proteome</keyword>
<evidence type="ECO:0000256" key="1">
    <source>
        <dbReference type="ARBA" id="ARBA00001964"/>
    </source>
</evidence>
<dbReference type="InterPro" id="IPR005475">
    <property type="entry name" value="Transketolase-like_Pyr-bd"/>
</dbReference>
<keyword evidence="6" id="KW-0786">Thiamine pyrophosphate</keyword>
<proteinExistence type="predicted"/>
<dbReference type="InterPro" id="IPR033248">
    <property type="entry name" value="Transketolase_C"/>
</dbReference>
<dbReference type="EC" id="1.2.4.1" evidence="3"/>
<evidence type="ECO:0000256" key="6">
    <source>
        <dbReference type="ARBA" id="ARBA00023052"/>
    </source>
</evidence>
<dbReference type="PANTHER" id="PTHR43257:SF2">
    <property type="entry name" value="PYRUVATE DEHYDROGENASE E1 COMPONENT SUBUNIT BETA"/>
    <property type="match status" value="1"/>
</dbReference>
<keyword evidence="5 11" id="KW-0560">Oxidoreductase</keyword>
<name>A0A239Z6R7_9STAP</name>
<gene>
    <name evidence="11" type="primary">bfmBAB</name>
    <name evidence="11" type="ORF">SAMEA4384403_01264</name>
</gene>
<organism evidence="11 12">
    <name type="scientific">Mammaliicoccus stepanovicii</name>
    <dbReference type="NCBI Taxonomy" id="643214"/>
    <lineage>
        <taxon>Bacteria</taxon>
        <taxon>Bacillati</taxon>
        <taxon>Bacillota</taxon>
        <taxon>Bacilli</taxon>
        <taxon>Bacillales</taxon>
        <taxon>Staphylococcaceae</taxon>
        <taxon>Mammaliicoccus</taxon>
    </lineage>
</organism>
<dbReference type="CDD" id="cd07036">
    <property type="entry name" value="TPP_PYR_E1-PDHc-beta_like"/>
    <property type="match status" value="1"/>
</dbReference>
<dbReference type="FunFam" id="3.40.50.920:FF:000001">
    <property type="entry name" value="Pyruvate dehydrogenase E1 beta subunit"/>
    <property type="match status" value="1"/>
</dbReference>
<dbReference type="InterPro" id="IPR029061">
    <property type="entry name" value="THDP-binding"/>
</dbReference>
<accession>A0A239Z6R7</accession>
<evidence type="ECO:0000313" key="12">
    <source>
        <dbReference type="Proteomes" id="UP000242084"/>
    </source>
</evidence>
<evidence type="ECO:0000256" key="5">
    <source>
        <dbReference type="ARBA" id="ARBA00023002"/>
    </source>
</evidence>
<dbReference type="SUPFAM" id="SSF52922">
    <property type="entry name" value="TK C-terminal domain-like"/>
    <property type="match status" value="1"/>
</dbReference>
<comment type="cofactor">
    <cofactor evidence="1">
        <name>thiamine diphosphate</name>
        <dbReference type="ChEBI" id="CHEBI:58937"/>
    </cofactor>
</comment>
<feature type="domain" description="Transketolase-like pyrimidine-binding" evidence="10">
    <location>
        <begin position="4"/>
        <end position="179"/>
    </location>
</feature>
<dbReference type="EMBL" id="LT906462">
    <property type="protein sequence ID" value="SNV66959.1"/>
    <property type="molecule type" value="Genomic_DNA"/>
</dbReference>
<reference evidence="11 12" key="1">
    <citation type="submission" date="2017-06" db="EMBL/GenBank/DDBJ databases">
        <authorList>
            <consortium name="Pathogen Informatics"/>
        </authorList>
    </citation>
    <scope>NUCLEOTIDE SEQUENCE [LARGE SCALE GENOMIC DNA]</scope>
    <source>
        <strain evidence="11 12">NCTC13839</strain>
    </source>
</reference>
<dbReference type="PANTHER" id="PTHR43257">
    <property type="entry name" value="PYRUVATE DEHYDROGENASE E1 COMPONENT BETA SUBUNIT"/>
    <property type="match status" value="1"/>
</dbReference>
<evidence type="ECO:0000313" key="11">
    <source>
        <dbReference type="EMBL" id="SNV66959.1"/>
    </source>
</evidence>
<comment type="subunit">
    <text evidence="2">Heterodimer of an alpha and a beta chain.</text>
</comment>
<dbReference type="Gene3D" id="3.40.50.970">
    <property type="match status" value="1"/>
</dbReference>